<dbReference type="GO" id="GO:0005829">
    <property type="term" value="C:cytosol"/>
    <property type="evidence" value="ECO:0007669"/>
    <property type="project" value="TreeGrafter"/>
</dbReference>
<feature type="domain" description="DNA mismatch repair proteins mutS family" evidence="10">
    <location>
        <begin position="679"/>
        <end position="695"/>
    </location>
</feature>
<evidence type="ECO:0000259" key="10">
    <source>
        <dbReference type="PROSITE" id="PS00486"/>
    </source>
</evidence>
<dbReference type="NCBIfam" id="NF003810">
    <property type="entry name" value="PRK05399.1"/>
    <property type="match status" value="1"/>
</dbReference>
<sequence>MTTYTPMIQQYLQVKADYKDAFLFFRLGDFYEMFFEDAIKASQILEITLTSRDAGMKERIPMCGVPHHSAKNYIETLVQKGYKVAVCEQTEDVKQAKGVVKREVVQLITPGTIMEGKTLDGKTNHFIAAAEQINTTEYAFCYLDLSTGEATVTYVEGDGLVLLQQLQSFGIREMVVSEQLFAELTEQAEALSIILSIEEEVMDESKCAQYLEGAPSNLHGAGRKLLHYIERTQMRSLSHIQPFQYNENKNYLNIDTNSKRNLELIQSLRGGDQKGTLLWLLDETVTAMGGRKLKQWLHQPLANRQHIENRLSIVTDLLEEYFVRAELQELFKQVYDLERLAGRVAFGNVGGRDLAQLRESLRQVPVIQEQLQNSSKANLQNLGKALDLCSDVESYLSHAITDHPPISIKEGDVIRGGYDAKLDELRYASRNGKDWIAALEQQEREKTGIKNLKIGYNRVFGYYIEITKSYIHLADLERYERKQTLANAERYITDELKEKEAIILNAEEESLALEYTLFTQIREELKQYIPRLQGLASAISELDVYVGFATVTEKYRFTKPVFHEGRSLKIVNGRHPVVEKMMNQQLYVPNDCILTDDRNMMLITGPNMSGKSTYMRQVALITILAQMGCYVPADEAELPITDQIFTRIGAADDLAAGQSTFMVEMLESQHAITNATEKSLLLFDEIGRGTSTYDGMALAQSMMEYIHNKIGANTLFSTHYHELTDLENDLNRLRNVHVSAMEQDGKVVFLHKVKKGPADKSYGIHVAELAELPADIISRARILLEEFEATNAVSAATVTKAEATPIVKDEVVAVMKDESAQLSLFTEEEPKEVIQLAVSKLEQDVLEQIRSVNVSGTTPMDALQLVYALQQSLIKK</sequence>
<dbReference type="InterPro" id="IPR007861">
    <property type="entry name" value="DNA_mismatch_repair_MutS_clamp"/>
</dbReference>
<dbReference type="FunFam" id="3.40.50.300:FF:000896">
    <property type="entry name" value="DNA mismatch repair protein MutS"/>
    <property type="match status" value="1"/>
</dbReference>
<dbReference type="Pfam" id="PF05190">
    <property type="entry name" value="MutS_IV"/>
    <property type="match status" value="1"/>
</dbReference>
<dbReference type="SMART" id="SM00533">
    <property type="entry name" value="MUTSd"/>
    <property type="match status" value="1"/>
</dbReference>
<evidence type="ECO:0000256" key="2">
    <source>
        <dbReference type="ARBA" id="ARBA00021982"/>
    </source>
</evidence>
<dbReference type="OrthoDB" id="9802448at2"/>
<dbReference type="PANTHER" id="PTHR11361">
    <property type="entry name" value="DNA MISMATCH REPAIR PROTEIN MUTS FAMILY MEMBER"/>
    <property type="match status" value="1"/>
</dbReference>
<organism evidence="11 12">
    <name type="scientific">Viridibacillus arvi</name>
    <dbReference type="NCBI Taxonomy" id="263475"/>
    <lineage>
        <taxon>Bacteria</taxon>
        <taxon>Bacillati</taxon>
        <taxon>Bacillota</taxon>
        <taxon>Bacilli</taxon>
        <taxon>Bacillales</taxon>
        <taxon>Caryophanaceae</taxon>
        <taxon>Viridibacillus</taxon>
    </lineage>
</organism>
<dbReference type="Pfam" id="PF05192">
    <property type="entry name" value="MutS_III"/>
    <property type="match status" value="1"/>
</dbReference>
<keyword evidence="3 8" id="KW-0547">Nucleotide-binding</keyword>
<name>A0A0M0LE31_9BACL</name>
<evidence type="ECO:0000256" key="1">
    <source>
        <dbReference type="ARBA" id="ARBA00006271"/>
    </source>
</evidence>
<dbReference type="SUPFAM" id="SSF55271">
    <property type="entry name" value="DNA repair protein MutS, domain I"/>
    <property type="match status" value="1"/>
</dbReference>
<dbReference type="PATRIC" id="fig|263475.3.peg.3777"/>
<dbReference type="STRING" id="263475.AMD00_12605"/>
<dbReference type="InterPro" id="IPR007696">
    <property type="entry name" value="DNA_mismatch_repair_MutS_core"/>
</dbReference>
<dbReference type="Gene3D" id="1.10.1420.10">
    <property type="match status" value="2"/>
</dbReference>
<accession>A0A0M0LE31</accession>
<dbReference type="SUPFAM" id="SSF52540">
    <property type="entry name" value="P-loop containing nucleoside triphosphate hydrolases"/>
    <property type="match status" value="1"/>
</dbReference>
<dbReference type="Pfam" id="PF05188">
    <property type="entry name" value="MutS_II"/>
    <property type="match status" value="1"/>
</dbReference>
<dbReference type="GO" id="GO:0006298">
    <property type="term" value="P:mismatch repair"/>
    <property type="evidence" value="ECO:0007669"/>
    <property type="project" value="UniProtKB-UniRule"/>
</dbReference>
<dbReference type="InterPro" id="IPR007860">
    <property type="entry name" value="DNA_mmatch_repair_MutS_con_dom"/>
</dbReference>
<dbReference type="Pfam" id="PF00488">
    <property type="entry name" value="MutS_V"/>
    <property type="match status" value="1"/>
</dbReference>
<dbReference type="SMART" id="SM00534">
    <property type="entry name" value="MUTSac"/>
    <property type="match status" value="1"/>
</dbReference>
<dbReference type="PANTHER" id="PTHR11361:SF34">
    <property type="entry name" value="DNA MISMATCH REPAIR PROTEIN MSH1, MITOCHONDRIAL"/>
    <property type="match status" value="1"/>
</dbReference>
<dbReference type="InterPro" id="IPR027417">
    <property type="entry name" value="P-loop_NTPase"/>
</dbReference>
<dbReference type="PIRSF" id="PIRSF037677">
    <property type="entry name" value="DNA_mis_repair_Msh6"/>
    <property type="match status" value="1"/>
</dbReference>
<evidence type="ECO:0000313" key="11">
    <source>
        <dbReference type="EMBL" id="KOO49216.1"/>
    </source>
</evidence>
<dbReference type="FunFam" id="1.10.1420.10:FF:000007">
    <property type="entry name" value="DNA mismatch repair protein MutS"/>
    <property type="match status" value="1"/>
</dbReference>
<dbReference type="CDD" id="cd03284">
    <property type="entry name" value="ABC_MutS1"/>
    <property type="match status" value="1"/>
</dbReference>
<dbReference type="RefSeq" id="WP_053417402.1">
    <property type="nucleotide sequence ID" value="NZ_LILB01000005.1"/>
</dbReference>
<reference evidence="12" key="1">
    <citation type="submission" date="2015-08" db="EMBL/GenBank/DDBJ databases">
        <title>Fjat-10028 dsm 16317.</title>
        <authorList>
            <person name="Liu B."/>
            <person name="Wang J."/>
            <person name="Zhu Y."/>
            <person name="Liu G."/>
            <person name="Chen Q."/>
            <person name="Chen Z."/>
            <person name="Lan J."/>
            <person name="Che J."/>
            <person name="Ge C."/>
            <person name="Shi H."/>
            <person name="Pan Z."/>
            <person name="Liu X."/>
        </authorList>
    </citation>
    <scope>NUCLEOTIDE SEQUENCE [LARGE SCALE GENOMIC DNA]</scope>
    <source>
        <strain evidence="12">DSM 16317</strain>
    </source>
</reference>
<dbReference type="GO" id="GO:0005524">
    <property type="term" value="F:ATP binding"/>
    <property type="evidence" value="ECO:0007669"/>
    <property type="project" value="UniProtKB-UniRule"/>
</dbReference>
<keyword evidence="12" id="KW-1185">Reference proteome</keyword>
<dbReference type="GO" id="GO:0140664">
    <property type="term" value="F:ATP-dependent DNA damage sensor activity"/>
    <property type="evidence" value="ECO:0007669"/>
    <property type="project" value="InterPro"/>
</dbReference>
<dbReference type="Proteomes" id="UP000036867">
    <property type="component" value="Unassembled WGS sequence"/>
</dbReference>
<evidence type="ECO:0000256" key="9">
    <source>
        <dbReference type="RuleBase" id="RU003756"/>
    </source>
</evidence>
<dbReference type="PROSITE" id="PS00486">
    <property type="entry name" value="DNA_MISMATCH_REPAIR_2"/>
    <property type="match status" value="1"/>
</dbReference>
<dbReference type="FunFam" id="3.40.1170.10:FF:000001">
    <property type="entry name" value="DNA mismatch repair protein MutS"/>
    <property type="match status" value="1"/>
</dbReference>
<dbReference type="InterPro" id="IPR016151">
    <property type="entry name" value="DNA_mismatch_repair_MutS_N"/>
</dbReference>
<dbReference type="SUPFAM" id="SSF48334">
    <property type="entry name" value="DNA repair protein MutS, domain III"/>
    <property type="match status" value="1"/>
</dbReference>
<dbReference type="NCBIfam" id="TIGR01070">
    <property type="entry name" value="mutS1"/>
    <property type="match status" value="1"/>
</dbReference>
<evidence type="ECO:0000313" key="12">
    <source>
        <dbReference type="Proteomes" id="UP000036867"/>
    </source>
</evidence>
<comment type="similarity">
    <text evidence="1 8 9">Belongs to the DNA mismatch repair MutS family.</text>
</comment>
<dbReference type="Gene3D" id="3.30.420.110">
    <property type="entry name" value="MutS, connector domain"/>
    <property type="match status" value="1"/>
</dbReference>
<dbReference type="InterPro" id="IPR036187">
    <property type="entry name" value="DNA_mismatch_repair_MutS_sf"/>
</dbReference>
<dbReference type="InterPro" id="IPR036678">
    <property type="entry name" value="MutS_con_dom_sf"/>
</dbReference>
<keyword evidence="4 8" id="KW-0227">DNA damage</keyword>
<protein>
    <recommendedName>
        <fullName evidence="2 8">DNA mismatch repair protein MutS</fullName>
    </recommendedName>
</protein>
<evidence type="ECO:0000256" key="5">
    <source>
        <dbReference type="ARBA" id="ARBA00022840"/>
    </source>
</evidence>
<evidence type="ECO:0000256" key="4">
    <source>
        <dbReference type="ARBA" id="ARBA00022763"/>
    </source>
</evidence>
<comment type="function">
    <text evidence="8">This protein is involved in the repair of mismatches in DNA. It is possible that it carries out the mismatch recognition step. This protein has a weak ATPase activity.</text>
</comment>
<keyword evidence="5 8" id="KW-0067">ATP-binding</keyword>
<dbReference type="InterPro" id="IPR045076">
    <property type="entry name" value="MutS"/>
</dbReference>
<evidence type="ECO:0000256" key="7">
    <source>
        <dbReference type="ARBA" id="ARBA00023204"/>
    </source>
</evidence>
<dbReference type="Gene3D" id="3.40.50.300">
    <property type="entry name" value="P-loop containing nucleotide triphosphate hydrolases"/>
    <property type="match status" value="1"/>
</dbReference>
<dbReference type="SUPFAM" id="SSF53150">
    <property type="entry name" value="DNA repair protein MutS, domain II"/>
    <property type="match status" value="1"/>
</dbReference>
<evidence type="ECO:0000256" key="6">
    <source>
        <dbReference type="ARBA" id="ARBA00023125"/>
    </source>
</evidence>
<dbReference type="Gene3D" id="3.40.1170.10">
    <property type="entry name" value="DNA repair protein MutS, domain I"/>
    <property type="match status" value="1"/>
</dbReference>
<evidence type="ECO:0000256" key="3">
    <source>
        <dbReference type="ARBA" id="ARBA00022741"/>
    </source>
</evidence>
<dbReference type="HAMAP" id="MF_00096">
    <property type="entry name" value="MutS"/>
    <property type="match status" value="1"/>
</dbReference>
<dbReference type="Pfam" id="PF01624">
    <property type="entry name" value="MutS_I"/>
    <property type="match status" value="1"/>
</dbReference>
<gene>
    <name evidence="8" type="primary">mutS</name>
    <name evidence="11" type="ORF">AMD00_12605</name>
</gene>
<dbReference type="InterPro" id="IPR017261">
    <property type="entry name" value="DNA_mismatch_repair_MutS/MSH"/>
</dbReference>
<proteinExistence type="inferred from homology"/>
<comment type="caution">
    <text evidence="11">The sequence shown here is derived from an EMBL/GenBank/DDBJ whole genome shotgun (WGS) entry which is preliminary data.</text>
</comment>
<dbReference type="AlphaFoldDB" id="A0A0M0LE31"/>
<dbReference type="InterPro" id="IPR007695">
    <property type="entry name" value="DNA_mismatch_repair_MutS-lik_N"/>
</dbReference>
<feature type="binding site" evidence="8">
    <location>
        <begin position="605"/>
        <end position="612"/>
    </location>
    <ligand>
        <name>ATP</name>
        <dbReference type="ChEBI" id="CHEBI:30616"/>
    </ligand>
</feature>
<dbReference type="GO" id="GO:0030983">
    <property type="term" value="F:mismatched DNA binding"/>
    <property type="evidence" value="ECO:0007669"/>
    <property type="project" value="InterPro"/>
</dbReference>
<dbReference type="GeneID" id="301136932"/>
<dbReference type="InterPro" id="IPR000432">
    <property type="entry name" value="DNA_mismatch_repair_MutS_C"/>
</dbReference>
<keyword evidence="7 8" id="KW-0234">DNA repair</keyword>
<dbReference type="GO" id="GO:0003684">
    <property type="term" value="F:damaged DNA binding"/>
    <property type="evidence" value="ECO:0007669"/>
    <property type="project" value="UniProtKB-UniRule"/>
</dbReference>
<keyword evidence="6 8" id="KW-0238">DNA-binding</keyword>
<dbReference type="EMBL" id="LILB01000005">
    <property type="protein sequence ID" value="KOO49216.1"/>
    <property type="molecule type" value="Genomic_DNA"/>
</dbReference>
<evidence type="ECO:0000256" key="8">
    <source>
        <dbReference type="HAMAP-Rule" id="MF_00096"/>
    </source>
</evidence>
<dbReference type="InterPro" id="IPR005748">
    <property type="entry name" value="DNA_mismatch_repair_MutS"/>
</dbReference>